<keyword evidence="2" id="KW-0012">Acyltransferase</keyword>
<keyword evidence="1 4" id="KW-0808">Transferase</keyword>
<reference evidence="5" key="1">
    <citation type="submission" date="2016-10" db="EMBL/GenBank/DDBJ databases">
        <authorList>
            <person name="Varghese N."/>
            <person name="Submissions S."/>
        </authorList>
    </citation>
    <scope>NUCLEOTIDE SEQUENCE [LARGE SCALE GENOMIC DNA]</scope>
    <source>
        <strain evidence="5">DSM 45789</strain>
    </source>
</reference>
<dbReference type="Proteomes" id="UP000198660">
    <property type="component" value="Unassembled WGS sequence"/>
</dbReference>
<dbReference type="AlphaFoldDB" id="A0A1I6TI20"/>
<organism evidence="4 5">
    <name type="scientific">Marininema halotolerans</name>
    <dbReference type="NCBI Taxonomy" id="1155944"/>
    <lineage>
        <taxon>Bacteria</taxon>
        <taxon>Bacillati</taxon>
        <taxon>Bacillota</taxon>
        <taxon>Bacilli</taxon>
        <taxon>Bacillales</taxon>
        <taxon>Thermoactinomycetaceae</taxon>
        <taxon>Marininema</taxon>
    </lineage>
</organism>
<feature type="domain" description="N-acetyltransferase" evidence="3">
    <location>
        <begin position="8"/>
        <end position="169"/>
    </location>
</feature>
<name>A0A1I6TI20_9BACL</name>
<dbReference type="SUPFAM" id="SSF55729">
    <property type="entry name" value="Acyl-CoA N-acyltransferases (Nat)"/>
    <property type="match status" value="1"/>
</dbReference>
<proteinExistence type="predicted"/>
<keyword evidence="5" id="KW-1185">Reference proteome</keyword>
<evidence type="ECO:0000313" key="4">
    <source>
        <dbReference type="EMBL" id="SFS88657.1"/>
    </source>
</evidence>
<dbReference type="CDD" id="cd04301">
    <property type="entry name" value="NAT_SF"/>
    <property type="match status" value="1"/>
</dbReference>
<protein>
    <submittedName>
        <fullName evidence="4">Acetyltransferase (GNAT) domain-containing protein</fullName>
    </submittedName>
</protein>
<dbReference type="GO" id="GO:0016747">
    <property type="term" value="F:acyltransferase activity, transferring groups other than amino-acyl groups"/>
    <property type="evidence" value="ECO:0007669"/>
    <property type="project" value="InterPro"/>
</dbReference>
<dbReference type="EMBL" id="FPAA01000010">
    <property type="protein sequence ID" value="SFS88657.1"/>
    <property type="molecule type" value="Genomic_DNA"/>
</dbReference>
<dbReference type="InterPro" id="IPR050832">
    <property type="entry name" value="Bact_Acetyltransf"/>
</dbReference>
<evidence type="ECO:0000256" key="2">
    <source>
        <dbReference type="ARBA" id="ARBA00023315"/>
    </source>
</evidence>
<dbReference type="InterPro" id="IPR000182">
    <property type="entry name" value="GNAT_dom"/>
</dbReference>
<dbReference type="PROSITE" id="PS51186">
    <property type="entry name" value="GNAT"/>
    <property type="match status" value="1"/>
</dbReference>
<evidence type="ECO:0000313" key="5">
    <source>
        <dbReference type="Proteomes" id="UP000198660"/>
    </source>
</evidence>
<evidence type="ECO:0000256" key="1">
    <source>
        <dbReference type="ARBA" id="ARBA00022679"/>
    </source>
</evidence>
<dbReference type="Pfam" id="PF13508">
    <property type="entry name" value="Acetyltransf_7"/>
    <property type="match status" value="1"/>
</dbReference>
<gene>
    <name evidence="4" type="ORF">SAMN05444972_11019</name>
</gene>
<accession>A0A1I6TI20</accession>
<dbReference type="Gene3D" id="3.40.630.30">
    <property type="match status" value="1"/>
</dbReference>
<dbReference type="InterPro" id="IPR016181">
    <property type="entry name" value="Acyl_CoA_acyltransferase"/>
</dbReference>
<sequence length="169" mass="18751">MRESIVVTEVTSIDDALMEDLINLLIDVVAEGASIGFLPPLSRDKAKAYWESVCKPDVILWMAKCNHRVCGAIQMHLPLKANGAHRAEVAKLMVHPLQRRKGIGRTLMATLENRAKVEEKSLLVLDTRSGDPSNTLYKSHGYVEAGTIPDYAISANGRLEATVFYYKKI</sequence>
<dbReference type="PANTHER" id="PTHR43877">
    <property type="entry name" value="AMINOALKYLPHOSPHONATE N-ACETYLTRANSFERASE-RELATED-RELATED"/>
    <property type="match status" value="1"/>
</dbReference>
<evidence type="ECO:0000259" key="3">
    <source>
        <dbReference type="PROSITE" id="PS51186"/>
    </source>
</evidence>